<accession>A0A5D2LUF9</accession>
<evidence type="ECO:0000256" key="1">
    <source>
        <dbReference type="SAM" id="SignalP"/>
    </source>
</evidence>
<reference evidence="2 3" key="1">
    <citation type="submission" date="2019-07" db="EMBL/GenBank/DDBJ databases">
        <title>WGS assembly of Gossypium tomentosum.</title>
        <authorList>
            <person name="Chen Z.J."/>
            <person name="Sreedasyam A."/>
            <person name="Ando A."/>
            <person name="Song Q."/>
            <person name="De L."/>
            <person name="Hulse-Kemp A."/>
            <person name="Ding M."/>
            <person name="Ye W."/>
            <person name="Kirkbride R."/>
            <person name="Jenkins J."/>
            <person name="Plott C."/>
            <person name="Lovell J."/>
            <person name="Lin Y.-M."/>
            <person name="Vaughn R."/>
            <person name="Liu B."/>
            <person name="Li W."/>
            <person name="Simpson S."/>
            <person name="Scheffler B."/>
            <person name="Saski C."/>
            <person name="Grover C."/>
            <person name="Hu G."/>
            <person name="Conover J."/>
            <person name="Carlson J."/>
            <person name="Shu S."/>
            <person name="Boston L."/>
            <person name="Williams M."/>
            <person name="Peterson D."/>
            <person name="Mcgee K."/>
            <person name="Jones D."/>
            <person name="Wendel J."/>
            <person name="Stelly D."/>
            <person name="Grimwood J."/>
            <person name="Schmutz J."/>
        </authorList>
    </citation>
    <scope>NUCLEOTIDE SEQUENCE [LARGE SCALE GENOMIC DNA]</scope>
    <source>
        <strain evidence="2">7179.01</strain>
    </source>
</reference>
<evidence type="ECO:0000313" key="3">
    <source>
        <dbReference type="Proteomes" id="UP000322667"/>
    </source>
</evidence>
<dbReference type="Proteomes" id="UP000322667">
    <property type="component" value="Chromosome D02"/>
</dbReference>
<evidence type="ECO:0008006" key="4">
    <source>
        <dbReference type="Google" id="ProtNLM"/>
    </source>
</evidence>
<protein>
    <recommendedName>
        <fullName evidence="4">F-box associated domain-containing protein</fullName>
    </recommendedName>
</protein>
<organism evidence="2 3">
    <name type="scientific">Gossypium tomentosum</name>
    <name type="common">Hawaiian cotton</name>
    <name type="synonym">Gossypium sandvicense</name>
    <dbReference type="NCBI Taxonomy" id="34277"/>
    <lineage>
        <taxon>Eukaryota</taxon>
        <taxon>Viridiplantae</taxon>
        <taxon>Streptophyta</taxon>
        <taxon>Embryophyta</taxon>
        <taxon>Tracheophyta</taxon>
        <taxon>Spermatophyta</taxon>
        <taxon>Magnoliopsida</taxon>
        <taxon>eudicotyledons</taxon>
        <taxon>Gunneridae</taxon>
        <taxon>Pentapetalae</taxon>
        <taxon>rosids</taxon>
        <taxon>malvids</taxon>
        <taxon>Malvales</taxon>
        <taxon>Malvaceae</taxon>
        <taxon>Malvoideae</taxon>
        <taxon>Gossypium</taxon>
    </lineage>
</organism>
<sequence length="79" mass="9001">MVSLSLILLLMLLMPKGFSIVFSMEVNVELKEWSGILIDQRFPGVLSSLHLFDFSEMRWVLLNEHVMFIGGTSNSGRNK</sequence>
<gene>
    <name evidence="2" type="ORF">ES332_D02G079100v1</name>
</gene>
<proteinExistence type="predicted"/>
<evidence type="ECO:0000313" key="2">
    <source>
        <dbReference type="EMBL" id="TYH82691.1"/>
    </source>
</evidence>
<feature type="chain" id="PRO_5022867321" description="F-box associated domain-containing protein" evidence="1">
    <location>
        <begin position="20"/>
        <end position="79"/>
    </location>
</feature>
<keyword evidence="1" id="KW-0732">Signal</keyword>
<dbReference type="EMBL" id="CM017624">
    <property type="protein sequence ID" value="TYH82691.1"/>
    <property type="molecule type" value="Genomic_DNA"/>
</dbReference>
<dbReference type="AlphaFoldDB" id="A0A5D2LUF9"/>
<feature type="signal peptide" evidence="1">
    <location>
        <begin position="1"/>
        <end position="19"/>
    </location>
</feature>
<name>A0A5D2LUF9_GOSTO</name>
<keyword evidence="3" id="KW-1185">Reference proteome</keyword>